<dbReference type="EMBL" id="RPDH01000002">
    <property type="protein sequence ID" value="RPE08182.1"/>
    <property type="molecule type" value="Genomic_DNA"/>
</dbReference>
<protein>
    <submittedName>
        <fullName evidence="1">Uncharacterized protein</fullName>
    </submittedName>
</protein>
<accession>A0A3N4PHK0</accession>
<gene>
    <name evidence="1" type="ORF">EGT74_14035</name>
</gene>
<sequence length="99" mass="10905">MKQSNHNTAACETLPFTADDSCILRKGLFATSYLNGKGIVPASPAVFHELKELQSHLVESPVDAGACQHITFNSWRVFRWSCQDPSGITEERAIAPLFV</sequence>
<dbReference type="Proteomes" id="UP000278351">
    <property type="component" value="Unassembled WGS sequence"/>
</dbReference>
<evidence type="ECO:0000313" key="2">
    <source>
        <dbReference type="Proteomes" id="UP000278351"/>
    </source>
</evidence>
<evidence type="ECO:0000313" key="1">
    <source>
        <dbReference type="EMBL" id="RPE08182.1"/>
    </source>
</evidence>
<reference evidence="1 2" key="1">
    <citation type="submission" date="2018-11" db="EMBL/GenBank/DDBJ databases">
        <title>Chitinophaga lutea sp.nov., isolate from arsenic contaminated soil.</title>
        <authorList>
            <person name="Zong Y."/>
        </authorList>
    </citation>
    <scope>NUCLEOTIDE SEQUENCE [LARGE SCALE GENOMIC DNA]</scope>
    <source>
        <strain evidence="1 2">ZY74</strain>
    </source>
</reference>
<name>A0A3N4PHK0_9BACT</name>
<dbReference type="AlphaFoldDB" id="A0A3N4PHK0"/>
<comment type="caution">
    <text evidence="1">The sequence shown here is derived from an EMBL/GenBank/DDBJ whole genome shotgun (WGS) entry which is preliminary data.</text>
</comment>
<organism evidence="1 2">
    <name type="scientific">Chitinophaga lutea</name>
    <dbReference type="NCBI Taxonomy" id="2488634"/>
    <lineage>
        <taxon>Bacteria</taxon>
        <taxon>Pseudomonadati</taxon>
        <taxon>Bacteroidota</taxon>
        <taxon>Chitinophagia</taxon>
        <taxon>Chitinophagales</taxon>
        <taxon>Chitinophagaceae</taxon>
        <taxon>Chitinophaga</taxon>
    </lineage>
</organism>
<keyword evidence="2" id="KW-1185">Reference proteome</keyword>
<proteinExistence type="predicted"/>